<evidence type="ECO:0008006" key="5">
    <source>
        <dbReference type="Google" id="ProtNLM"/>
    </source>
</evidence>
<keyword evidence="4" id="KW-1185">Reference proteome</keyword>
<accession>A0A564G1Z0</accession>
<dbReference type="Proteomes" id="UP000401717">
    <property type="component" value="Unassembled WGS sequence"/>
</dbReference>
<dbReference type="Proteomes" id="UP001055303">
    <property type="component" value="Unassembled WGS sequence"/>
</dbReference>
<sequence length="80" mass="8288">MPAERVAAFRSPRPPRPIGELDVVTVLVPVQTDEGEPIAAGTEGTVVAVWAEGTAFDIEFDEPVLGLATVSSGSVARLGD</sequence>
<name>A0A564G1Z0_9HYPH</name>
<protein>
    <recommendedName>
        <fullName evidence="5">DUF4926 domain-containing protein</fullName>
    </recommendedName>
</protein>
<reference evidence="1" key="2">
    <citation type="journal article" date="2021" name="Front. Microbiol.">
        <title>Comprehensive Comparative Genomics and Phenotyping of Methylobacterium Species.</title>
        <authorList>
            <person name="Alessa O."/>
            <person name="Ogura Y."/>
            <person name="Fujitani Y."/>
            <person name="Takami H."/>
            <person name="Hayashi T."/>
            <person name="Sahin N."/>
            <person name="Tani A."/>
        </authorList>
    </citation>
    <scope>NUCLEOTIDE SEQUENCE</scope>
    <source>
        <strain evidence="1">DSM 22415</strain>
    </source>
</reference>
<evidence type="ECO:0000313" key="2">
    <source>
        <dbReference type="EMBL" id="VUF14513.1"/>
    </source>
</evidence>
<reference evidence="1" key="3">
    <citation type="submission" date="2021-08" db="EMBL/GenBank/DDBJ databases">
        <authorList>
            <person name="Tani A."/>
            <person name="Ola A."/>
            <person name="Ogura Y."/>
            <person name="Katsura K."/>
            <person name="Hayashi T."/>
        </authorList>
    </citation>
    <scope>NUCLEOTIDE SEQUENCE</scope>
    <source>
        <strain evidence="1">DSM 22415</strain>
    </source>
</reference>
<dbReference type="EMBL" id="BPQI01000078">
    <property type="protein sequence ID" value="GJD56980.1"/>
    <property type="molecule type" value="Genomic_DNA"/>
</dbReference>
<dbReference type="AlphaFoldDB" id="A0A564G1Z0"/>
<reference evidence="2 3" key="1">
    <citation type="submission" date="2019-06" db="EMBL/GenBank/DDBJ databases">
        <authorList>
            <person name="Rodrigo-Torres L."/>
            <person name="Arahal R. D."/>
            <person name="Lucena T."/>
        </authorList>
    </citation>
    <scope>NUCLEOTIDE SEQUENCE [LARGE SCALE GENOMIC DNA]</scope>
    <source>
        <strain evidence="2 3">SW08-7</strain>
    </source>
</reference>
<evidence type="ECO:0000313" key="3">
    <source>
        <dbReference type="Proteomes" id="UP000401717"/>
    </source>
</evidence>
<evidence type="ECO:0000313" key="1">
    <source>
        <dbReference type="EMBL" id="GJD56980.1"/>
    </source>
</evidence>
<dbReference type="OrthoDB" id="7307608at2"/>
<evidence type="ECO:0000313" key="4">
    <source>
        <dbReference type="Proteomes" id="UP001055303"/>
    </source>
</evidence>
<proteinExistence type="predicted"/>
<gene>
    <name evidence="1" type="ORF">IFDJLNFL_2878</name>
    <name evidence="2" type="ORF">MTDSW087_04238</name>
</gene>
<organism evidence="2 3">
    <name type="scientific">Methylobacterium dankookense</name>
    <dbReference type="NCBI Taxonomy" id="560405"/>
    <lineage>
        <taxon>Bacteria</taxon>
        <taxon>Pseudomonadati</taxon>
        <taxon>Pseudomonadota</taxon>
        <taxon>Alphaproteobacteria</taxon>
        <taxon>Hyphomicrobiales</taxon>
        <taxon>Methylobacteriaceae</taxon>
        <taxon>Methylobacterium</taxon>
    </lineage>
</organism>
<dbReference type="EMBL" id="CABFVH010000035">
    <property type="protein sequence ID" value="VUF14513.1"/>
    <property type="molecule type" value="Genomic_DNA"/>
</dbReference>